<dbReference type="Proteomes" id="UP000601435">
    <property type="component" value="Unassembled WGS sequence"/>
</dbReference>
<proteinExistence type="predicted"/>
<comment type="caution">
    <text evidence="1">The sequence shown here is derived from an EMBL/GenBank/DDBJ whole genome shotgun (WGS) entry which is preliminary data.</text>
</comment>
<gene>
    <name evidence="1" type="primary">Cercam</name>
    <name evidence="1" type="ORF">SNEC2469_LOCUS3398</name>
</gene>
<keyword evidence="2" id="KW-1185">Reference proteome</keyword>
<dbReference type="EMBL" id="CAJNJA010007765">
    <property type="protein sequence ID" value="CAE7228702.1"/>
    <property type="molecule type" value="Genomic_DNA"/>
</dbReference>
<dbReference type="AlphaFoldDB" id="A0A812KIM3"/>
<organism evidence="1 2">
    <name type="scientific">Symbiodinium necroappetens</name>
    <dbReference type="NCBI Taxonomy" id="1628268"/>
    <lineage>
        <taxon>Eukaryota</taxon>
        <taxon>Sar</taxon>
        <taxon>Alveolata</taxon>
        <taxon>Dinophyceae</taxon>
        <taxon>Suessiales</taxon>
        <taxon>Symbiodiniaceae</taxon>
        <taxon>Symbiodinium</taxon>
    </lineage>
</organism>
<evidence type="ECO:0000313" key="2">
    <source>
        <dbReference type="Proteomes" id="UP000601435"/>
    </source>
</evidence>
<evidence type="ECO:0000313" key="1">
    <source>
        <dbReference type="EMBL" id="CAE7228702.1"/>
    </source>
</evidence>
<reference evidence="1" key="1">
    <citation type="submission" date="2021-02" db="EMBL/GenBank/DDBJ databases">
        <authorList>
            <person name="Dougan E. K."/>
            <person name="Rhodes N."/>
            <person name="Thang M."/>
            <person name="Chan C."/>
        </authorList>
    </citation>
    <scope>NUCLEOTIDE SEQUENCE</scope>
</reference>
<name>A0A812KIM3_9DINO</name>
<dbReference type="OrthoDB" id="406461at2759"/>
<protein>
    <submittedName>
        <fullName evidence="1">Cercam protein</fullName>
    </submittedName>
</protein>
<sequence>MRCDLDVCIVFEDDARPTEEGLRRFQEEVDCLTSLGVSWDLVYLHSSLYSKGEEPKLEGCNLLFAGHRKWAGAYALSRRGLQRLTSSGRETQPTPHQHLRYIGELSCAETKSFSFMQFT</sequence>
<accession>A0A812KIM3</accession>